<evidence type="ECO:0000313" key="3">
    <source>
        <dbReference type="EMBL" id="MDM1074229.1"/>
    </source>
</evidence>
<reference evidence="3" key="1">
    <citation type="submission" date="2020-06" db="EMBL/GenBank/DDBJ databases">
        <authorList>
            <person name="Dong N."/>
        </authorList>
    </citation>
    <scope>NUCLEOTIDE SEQUENCE</scope>
    <source>
        <strain evidence="3">R655-4</strain>
    </source>
</reference>
<dbReference type="SMART" id="SM00746">
    <property type="entry name" value="TRASH"/>
    <property type="match status" value="1"/>
</dbReference>
<proteinExistence type="predicted"/>
<dbReference type="RefSeq" id="WP_150431076.1">
    <property type="nucleotide sequence ID" value="NZ_CP013210.1"/>
</dbReference>
<reference evidence="3" key="2">
    <citation type="journal article" date="2022" name="Sci. Total Environ.">
        <title>Prevalence, transmission, and molecular epidemiology of tet(X)-positive bacteria among humans, animals, and environmental niches in China: An epidemiological, and genomic-based study.</title>
        <authorList>
            <person name="Dong N."/>
            <person name="Zeng Y."/>
            <person name="Cai C."/>
            <person name="Sun C."/>
            <person name="Lu J."/>
            <person name="Liu C."/>
            <person name="Zhou H."/>
            <person name="Sun Q."/>
            <person name="Shu L."/>
            <person name="Wang H."/>
            <person name="Wang Y."/>
            <person name="Wang S."/>
            <person name="Wu C."/>
            <person name="Chan E.W."/>
            <person name="Chen G."/>
            <person name="Shen Z."/>
            <person name="Chen S."/>
            <person name="Zhang R."/>
        </authorList>
    </citation>
    <scope>NUCLEOTIDE SEQUENCE</scope>
    <source>
        <strain evidence="3">R655-4</strain>
    </source>
</reference>
<feature type="chain" id="PRO_5042482398" evidence="1">
    <location>
        <begin position="19"/>
        <end position="75"/>
    </location>
</feature>
<dbReference type="GO" id="GO:0016491">
    <property type="term" value="F:oxidoreductase activity"/>
    <property type="evidence" value="ECO:0007669"/>
    <property type="project" value="InterPro"/>
</dbReference>
<dbReference type="AlphaFoldDB" id="A0AAJ1QHR0"/>
<feature type="signal peptide" evidence="1">
    <location>
        <begin position="1"/>
        <end position="18"/>
    </location>
</feature>
<organism evidence="3 4">
    <name type="scientific">Empedobacter brevis</name>
    <dbReference type="NCBI Taxonomy" id="247"/>
    <lineage>
        <taxon>Bacteria</taxon>
        <taxon>Pseudomonadati</taxon>
        <taxon>Bacteroidota</taxon>
        <taxon>Flavobacteriia</taxon>
        <taxon>Flavobacteriales</taxon>
        <taxon>Weeksellaceae</taxon>
        <taxon>Empedobacter</taxon>
    </lineage>
</organism>
<sequence>MKKIISLIMIIISLTTFAQQKSKVKVVNEKDPVCGMNTAQFLKDTAVYQKKIYGFCSSSCKTEFKKNPKKYRTKK</sequence>
<protein>
    <submittedName>
        <fullName evidence="3">YHS domain-containing protein</fullName>
    </submittedName>
</protein>
<evidence type="ECO:0000259" key="2">
    <source>
        <dbReference type="SMART" id="SM00746"/>
    </source>
</evidence>
<dbReference type="InterPro" id="IPR012348">
    <property type="entry name" value="RNR-like"/>
</dbReference>
<name>A0AAJ1QHR0_9FLAO</name>
<gene>
    <name evidence="3" type="ORF">HX001_17220</name>
</gene>
<evidence type="ECO:0000256" key="1">
    <source>
        <dbReference type="SAM" id="SignalP"/>
    </source>
</evidence>
<dbReference type="SUPFAM" id="SSF47240">
    <property type="entry name" value="Ferritin-like"/>
    <property type="match status" value="1"/>
</dbReference>
<dbReference type="Gene3D" id="1.10.620.20">
    <property type="entry name" value="Ribonucleotide Reductase, subunit A"/>
    <property type="match status" value="1"/>
</dbReference>
<dbReference type="InterPro" id="IPR007029">
    <property type="entry name" value="YHS_dom"/>
</dbReference>
<dbReference type="Pfam" id="PF04945">
    <property type="entry name" value="YHS"/>
    <property type="match status" value="1"/>
</dbReference>
<dbReference type="InterPro" id="IPR009078">
    <property type="entry name" value="Ferritin-like_SF"/>
</dbReference>
<accession>A0AAJ1QHR0</accession>
<comment type="caution">
    <text evidence="3">The sequence shown here is derived from an EMBL/GenBank/DDBJ whole genome shotgun (WGS) entry which is preliminary data.</text>
</comment>
<feature type="domain" description="TRASH" evidence="2">
    <location>
        <begin position="31"/>
        <end position="68"/>
    </location>
</feature>
<dbReference type="Proteomes" id="UP001170959">
    <property type="component" value="Unassembled WGS sequence"/>
</dbReference>
<dbReference type="InterPro" id="IPR011017">
    <property type="entry name" value="TRASH_dom"/>
</dbReference>
<dbReference type="EMBL" id="JACAGJ010000013">
    <property type="protein sequence ID" value="MDM1074229.1"/>
    <property type="molecule type" value="Genomic_DNA"/>
</dbReference>
<evidence type="ECO:0000313" key="4">
    <source>
        <dbReference type="Proteomes" id="UP001170959"/>
    </source>
</evidence>
<keyword evidence="1" id="KW-0732">Signal</keyword>